<dbReference type="AlphaFoldDB" id="A0A0E9TCR9"/>
<evidence type="ECO:0000313" key="1">
    <source>
        <dbReference type="EMBL" id="JAH51484.1"/>
    </source>
</evidence>
<proteinExistence type="predicted"/>
<accession>A0A0E9TCR9</accession>
<reference evidence="1" key="1">
    <citation type="submission" date="2014-11" db="EMBL/GenBank/DDBJ databases">
        <authorList>
            <person name="Amaro Gonzalez C."/>
        </authorList>
    </citation>
    <scope>NUCLEOTIDE SEQUENCE</scope>
</reference>
<sequence length="52" mass="6226">MQLNHDSSLHTTLLNHSESNFPYSAKNFNSVFDIFLRQQWLFNTSRHKTCIR</sequence>
<reference evidence="1" key="2">
    <citation type="journal article" date="2015" name="Fish Shellfish Immunol.">
        <title>Early steps in the European eel (Anguilla anguilla)-Vibrio vulnificus interaction in the gills: Role of the RtxA13 toxin.</title>
        <authorList>
            <person name="Callol A."/>
            <person name="Pajuelo D."/>
            <person name="Ebbesson L."/>
            <person name="Teles M."/>
            <person name="MacKenzie S."/>
            <person name="Amaro C."/>
        </authorList>
    </citation>
    <scope>NUCLEOTIDE SEQUENCE</scope>
</reference>
<organism evidence="1">
    <name type="scientific">Anguilla anguilla</name>
    <name type="common">European freshwater eel</name>
    <name type="synonym">Muraena anguilla</name>
    <dbReference type="NCBI Taxonomy" id="7936"/>
    <lineage>
        <taxon>Eukaryota</taxon>
        <taxon>Metazoa</taxon>
        <taxon>Chordata</taxon>
        <taxon>Craniata</taxon>
        <taxon>Vertebrata</taxon>
        <taxon>Euteleostomi</taxon>
        <taxon>Actinopterygii</taxon>
        <taxon>Neopterygii</taxon>
        <taxon>Teleostei</taxon>
        <taxon>Anguilliformes</taxon>
        <taxon>Anguillidae</taxon>
        <taxon>Anguilla</taxon>
    </lineage>
</organism>
<name>A0A0E9TCR9_ANGAN</name>
<dbReference type="EMBL" id="GBXM01057093">
    <property type="protein sequence ID" value="JAH51484.1"/>
    <property type="molecule type" value="Transcribed_RNA"/>
</dbReference>
<protein>
    <submittedName>
        <fullName evidence="1">Uncharacterized protein</fullName>
    </submittedName>
</protein>